<keyword evidence="8" id="KW-0479">Metal-binding</keyword>
<keyword evidence="6" id="KW-0963">Cytoplasm</keyword>
<evidence type="ECO:0000256" key="7">
    <source>
        <dbReference type="ARBA" id="ARBA00022722"/>
    </source>
</evidence>
<proteinExistence type="inferred from homology"/>
<evidence type="ECO:0000256" key="4">
    <source>
        <dbReference type="ARBA" id="ARBA00006958"/>
    </source>
</evidence>
<evidence type="ECO:0000313" key="16">
    <source>
        <dbReference type="Proteomes" id="UP001374579"/>
    </source>
</evidence>
<sequence length="358" mass="41546">MAGRLYLRMLLQQDFRRQRILRDRTNPFDIYDDVEMFSRFRFRRCDIISLVDMFGDELEHPLRRGGSLPPLMQVLVALRFYASGTFQQNIGDLFNVDRRTVGRIISRFSSVLSRRLGEYVHLPATQREADEMIESFYQMAGFPNILGCIDCTHVQISAPVVNEFEYVNRKGKHTINVQLVCNADMQITNCVVRWPGSVHDSRILRESNIFRNFEGPEKPLNGVFLGDGGYMLRPWLMTPIRNPAGRAQENYNTAHCSTRSIIERTNGVLKRRWYCLHAELRYDPAAACNIILACIVLHNIATTLRLPEPEPLDEEDPDDEDNENDGDEGEYHAHACERRRVLAGQMERNRLVQHYFNH</sequence>
<dbReference type="AlphaFoldDB" id="A0AAN9GNU9"/>
<dbReference type="PRINTS" id="PR02086">
    <property type="entry name" value="PUTNUCHARBI1"/>
</dbReference>
<evidence type="ECO:0000256" key="5">
    <source>
        <dbReference type="ARBA" id="ARBA00015519"/>
    </source>
</evidence>
<feature type="compositionally biased region" description="Acidic residues" evidence="13">
    <location>
        <begin position="310"/>
        <end position="328"/>
    </location>
</feature>
<dbReference type="Pfam" id="PF13359">
    <property type="entry name" value="DDE_Tnp_4"/>
    <property type="match status" value="1"/>
</dbReference>
<accession>A0AAN9GNU9</accession>
<dbReference type="GO" id="GO:0005737">
    <property type="term" value="C:cytoplasm"/>
    <property type="evidence" value="ECO:0007669"/>
    <property type="project" value="UniProtKB-SubCell"/>
</dbReference>
<keyword evidence="7" id="KW-0540">Nuclease</keyword>
<evidence type="ECO:0000256" key="10">
    <source>
        <dbReference type="ARBA" id="ARBA00023242"/>
    </source>
</evidence>
<protein>
    <recommendedName>
        <fullName evidence="5">Putative nuclease HARBI1</fullName>
    </recommendedName>
    <alternativeName>
        <fullName evidence="11">Harbinger transposase-derived nuclease</fullName>
    </alternativeName>
</protein>
<dbReference type="PANTHER" id="PTHR22930:SF250">
    <property type="entry name" value="NUCLEASE HARBI1-LIKE PROTEIN"/>
    <property type="match status" value="1"/>
</dbReference>
<evidence type="ECO:0000256" key="9">
    <source>
        <dbReference type="ARBA" id="ARBA00022801"/>
    </source>
</evidence>
<evidence type="ECO:0000256" key="13">
    <source>
        <dbReference type="SAM" id="MobiDB-lite"/>
    </source>
</evidence>
<dbReference type="EMBL" id="JBAMIC010000001">
    <property type="protein sequence ID" value="KAK7115428.1"/>
    <property type="molecule type" value="Genomic_DNA"/>
</dbReference>
<dbReference type="GO" id="GO:0016787">
    <property type="term" value="F:hydrolase activity"/>
    <property type="evidence" value="ECO:0007669"/>
    <property type="project" value="UniProtKB-KW"/>
</dbReference>
<evidence type="ECO:0000256" key="11">
    <source>
        <dbReference type="ARBA" id="ARBA00030126"/>
    </source>
</evidence>
<evidence type="ECO:0000313" key="15">
    <source>
        <dbReference type="EMBL" id="KAK7115428.1"/>
    </source>
</evidence>
<evidence type="ECO:0000256" key="8">
    <source>
        <dbReference type="ARBA" id="ARBA00022723"/>
    </source>
</evidence>
<keyword evidence="10" id="KW-0539">Nucleus</keyword>
<comment type="subcellular location">
    <subcellularLocation>
        <location evidence="3">Cytoplasm</location>
    </subcellularLocation>
    <subcellularLocation>
        <location evidence="2">Nucleus</location>
    </subcellularLocation>
</comment>
<dbReference type="Proteomes" id="UP001374579">
    <property type="component" value="Unassembled WGS sequence"/>
</dbReference>
<organism evidence="15 16">
    <name type="scientific">Littorina saxatilis</name>
    <dbReference type="NCBI Taxonomy" id="31220"/>
    <lineage>
        <taxon>Eukaryota</taxon>
        <taxon>Metazoa</taxon>
        <taxon>Spiralia</taxon>
        <taxon>Lophotrochozoa</taxon>
        <taxon>Mollusca</taxon>
        <taxon>Gastropoda</taxon>
        <taxon>Caenogastropoda</taxon>
        <taxon>Littorinimorpha</taxon>
        <taxon>Littorinoidea</taxon>
        <taxon>Littorinidae</taxon>
        <taxon>Littorina</taxon>
    </lineage>
</organism>
<evidence type="ECO:0000256" key="6">
    <source>
        <dbReference type="ARBA" id="ARBA00022490"/>
    </source>
</evidence>
<dbReference type="GO" id="GO:0046872">
    <property type="term" value="F:metal ion binding"/>
    <property type="evidence" value="ECO:0007669"/>
    <property type="project" value="UniProtKB-KW"/>
</dbReference>
<comment type="similarity">
    <text evidence="4">Belongs to the HARBI1 family.</text>
</comment>
<keyword evidence="16" id="KW-1185">Reference proteome</keyword>
<evidence type="ECO:0000256" key="3">
    <source>
        <dbReference type="ARBA" id="ARBA00004496"/>
    </source>
</evidence>
<name>A0AAN9GNU9_9CAEN</name>
<feature type="region of interest" description="Disordered" evidence="13">
    <location>
        <begin position="307"/>
        <end position="332"/>
    </location>
</feature>
<comment type="function">
    <text evidence="12">Transposase-derived protein that may have nuclease activity. Does not have transposase activity.</text>
</comment>
<dbReference type="GO" id="GO:0004518">
    <property type="term" value="F:nuclease activity"/>
    <property type="evidence" value="ECO:0007669"/>
    <property type="project" value="UniProtKB-KW"/>
</dbReference>
<evidence type="ECO:0000256" key="1">
    <source>
        <dbReference type="ARBA" id="ARBA00001968"/>
    </source>
</evidence>
<feature type="domain" description="DDE Tnp4" evidence="14">
    <location>
        <begin position="149"/>
        <end position="299"/>
    </location>
</feature>
<dbReference type="InterPro" id="IPR027806">
    <property type="entry name" value="HARBI1_dom"/>
</dbReference>
<evidence type="ECO:0000259" key="14">
    <source>
        <dbReference type="Pfam" id="PF13359"/>
    </source>
</evidence>
<comment type="caution">
    <text evidence="15">The sequence shown here is derived from an EMBL/GenBank/DDBJ whole genome shotgun (WGS) entry which is preliminary data.</text>
</comment>
<dbReference type="GO" id="GO:0005634">
    <property type="term" value="C:nucleus"/>
    <property type="evidence" value="ECO:0007669"/>
    <property type="project" value="UniProtKB-SubCell"/>
</dbReference>
<evidence type="ECO:0000256" key="12">
    <source>
        <dbReference type="ARBA" id="ARBA00045850"/>
    </source>
</evidence>
<comment type="cofactor">
    <cofactor evidence="1">
        <name>a divalent metal cation</name>
        <dbReference type="ChEBI" id="CHEBI:60240"/>
    </cofactor>
</comment>
<keyword evidence="9" id="KW-0378">Hydrolase</keyword>
<gene>
    <name evidence="15" type="ORF">V1264_001291</name>
</gene>
<reference evidence="15 16" key="1">
    <citation type="submission" date="2024-02" db="EMBL/GenBank/DDBJ databases">
        <title>Chromosome-scale genome assembly of the rough periwinkle Littorina saxatilis.</title>
        <authorList>
            <person name="De Jode A."/>
            <person name="Faria R."/>
            <person name="Formenti G."/>
            <person name="Sims Y."/>
            <person name="Smith T.P."/>
            <person name="Tracey A."/>
            <person name="Wood J.M.D."/>
            <person name="Zagrodzka Z.B."/>
            <person name="Johannesson K."/>
            <person name="Butlin R.K."/>
            <person name="Leder E.H."/>
        </authorList>
    </citation>
    <scope>NUCLEOTIDE SEQUENCE [LARGE SCALE GENOMIC DNA]</scope>
    <source>
        <strain evidence="15">Snail1</strain>
        <tissue evidence="15">Muscle</tissue>
    </source>
</reference>
<dbReference type="PANTHER" id="PTHR22930">
    <property type="match status" value="1"/>
</dbReference>
<dbReference type="InterPro" id="IPR045249">
    <property type="entry name" value="HARBI1-like"/>
</dbReference>
<dbReference type="InterPro" id="IPR026103">
    <property type="entry name" value="HARBI1_animal"/>
</dbReference>
<evidence type="ECO:0000256" key="2">
    <source>
        <dbReference type="ARBA" id="ARBA00004123"/>
    </source>
</evidence>